<dbReference type="STRING" id="59463.ENSMLUP00000017335"/>
<dbReference type="HOGENOM" id="CLU_168648_0_0_1"/>
<accession>G1Q0V2</accession>
<reference evidence="2" key="2">
    <citation type="submission" date="2025-08" db="UniProtKB">
        <authorList>
            <consortium name="Ensembl"/>
        </authorList>
    </citation>
    <scope>IDENTIFICATION</scope>
</reference>
<keyword evidence="3" id="KW-1185">Reference proteome</keyword>
<organism evidence="2 3">
    <name type="scientific">Myotis lucifugus</name>
    <name type="common">Little brown bat</name>
    <dbReference type="NCBI Taxonomy" id="59463"/>
    <lineage>
        <taxon>Eukaryota</taxon>
        <taxon>Metazoa</taxon>
        <taxon>Chordata</taxon>
        <taxon>Craniata</taxon>
        <taxon>Vertebrata</taxon>
        <taxon>Euteleostomi</taxon>
        <taxon>Mammalia</taxon>
        <taxon>Eutheria</taxon>
        <taxon>Laurasiatheria</taxon>
        <taxon>Chiroptera</taxon>
        <taxon>Yangochiroptera</taxon>
        <taxon>Vespertilionidae</taxon>
        <taxon>Myotis</taxon>
    </lineage>
</organism>
<reference evidence="2" key="3">
    <citation type="submission" date="2025-09" db="UniProtKB">
        <authorList>
            <consortium name="Ensembl"/>
        </authorList>
    </citation>
    <scope>IDENTIFICATION</scope>
</reference>
<evidence type="ECO:0000313" key="3">
    <source>
        <dbReference type="Proteomes" id="UP000001074"/>
    </source>
</evidence>
<reference evidence="2 3" key="1">
    <citation type="journal article" date="2011" name="Nature">
        <title>A high-resolution map of human evolutionary constraint using 29 mammals.</title>
        <authorList>
            <person name="Lindblad-Toh K."/>
            <person name="Garber M."/>
            <person name="Zuk O."/>
            <person name="Lin M.F."/>
            <person name="Parker B.J."/>
            <person name="Washietl S."/>
            <person name="Kheradpour P."/>
            <person name="Ernst J."/>
            <person name="Jordan G."/>
            <person name="Mauceli E."/>
            <person name="Ward L.D."/>
            <person name="Lowe C.B."/>
            <person name="Holloway A.K."/>
            <person name="Clamp M."/>
            <person name="Gnerre S."/>
            <person name="Alfoldi J."/>
            <person name="Beal K."/>
            <person name="Chang J."/>
            <person name="Clawson H."/>
            <person name="Cuff J."/>
            <person name="Di Palma F."/>
            <person name="Fitzgerald S."/>
            <person name="Flicek P."/>
            <person name="Guttman M."/>
            <person name="Hubisz M.J."/>
            <person name="Jaffe D.B."/>
            <person name="Jungreis I."/>
            <person name="Kent W.J."/>
            <person name="Kostka D."/>
            <person name="Lara M."/>
            <person name="Martins A.L."/>
            <person name="Massingham T."/>
            <person name="Moltke I."/>
            <person name="Raney B.J."/>
            <person name="Rasmussen M.D."/>
            <person name="Robinson J."/>
            <person name="Stark A."/>
            <person name="Vilella A.J."/>
            <person name="Wen J."/>
            <person name="Xie X."/>
            <person name="Zody M.C."/>
            <person name="Baldwin J."/>
            <person name="Bloom T."/>
            <person name="Chin C.W."/>
            <person name="Heiman D."/>
            <person name="Nicol R."/>
            <person name="Nusbaum C."/>
            <person name="Young S."/>
            <person name="Wilkinson J."/>
            <person name="Worley K.C."/>
            <person name="Kovar C.L."/>
            <person name="Muzny D.M."/>
            <person name="Gibbs R.A."/>
            <person name="Cree A."/>
            <person name="Dihn H.H."/>
            <person name="Fowler G."/>
            <person name="Jhangiani S."/>
            <person name="Joshi V."/>
            <person name="Lee S."/>
            <person name="Lewis L.R."/>
            <person name="Nazareth L.V."/>
            <person name="Okwuonu G."/>
            <person name="Santibanez J."/>
            <person name="Warren W.C."/>
            <person name="Mardis E.R."/>
            <person name="Weinstock G.M."/>
            <person name="Wilson R.K."/>
            <person name="Delehaunty K."/>
            <person name="Dooling D."/>
            <person name="Fronik C."/>
            <person name="Fulton L."/>
            <person name="Fulton B."/>
            <person name="Graves T."/>
            <person name="Minx P."/>
            <person name="Sodergren E."/>
            <person name="Birney E."/>
            <person name="Margulies E.H."/>
            <person name="Herrero J."/>
            <person name="Green E.D."/>
            <person name="Haussler D."/>
            <person name="Siepel A."/>
            <person name="Goldman N."/>
            <person name="Pollard K.S."/>
            <person name="Pedersen J.S."/>
            <person name="Lander E.S."/>
            <person name="Kellis M."/>
        </authorList>
    </citation>
    <scope>NUCLEOTIDE SEQUENCE [LARGE SCALE GENOMIC DNA]</scope>
</reference>
<name>G1Q0V2_MYOLU</name>
<evidence type="ECO:0000313" key="2">
    <source>
        <dbReference type="Ensembl" id="ENSMLUP00000017335.1"/>
    </source>
</evidence>
<protein>
    <submittedName>
        <fullName evidence="2">Uncharacterized protein</fullName>
    </submittedName>
</protein>
<proteinExistence type="predicted"/>
<dbReference type="Proteomes" id="UP000001074">
    <property type="component" value="Unassembled WGS sequence"/>
</dbReference>
<dbReference type="GeneTree" id="ENSGT00650000094763"/>
<sequence>MMQESGPETKSNGSAIQNGSGSGSHLLECGSLREARSNGEAPAVDVAPADLAHAQQQQCLLSQQRARVPGPGLRDEFPWELEVLATPWGWGWRRLMSSPLVAPNTHTH</sequence>
<dbReference type="Ensembl" id="ENSMLUT00000026266.1">
    <property type="protein sequence ID" value="ENSMLUP00000017335.1"/>
    <property type="gene ID" value="ENSMLUG00000030331.1"/>
</dbReference>
<dbReference type="AlphaFoldDB" id="G1Q0V2"/>
<dbReference type="eggNOG" id="KOG4385">
    <property type="taxonomic scope" value="Eukaryota"/>
</dbReference>
<dbReference type="InParanoid" id="G1Q0V2"/>
<feature type="region of interest" description="Disordered" evidence="1">
    <location>
        <begin position="1"/>
        <end position="44"/>
    </location>
</feature>
<dbReference type="EMBL" id="AAPE02027313">
    <property type="status" value="NOT_ANNOTATED_CDS"/>
    <property type="molecule type" value="Genomic_DNA"/>
</dbReference>
<evidence type="ECO:0000256" key="1">
    <source>
        <dbReference type="SAM" id="MobiDB-lite"/>
    </source>
</evidence>
<feature type="compositionally biased region" description="Polar residues" evidence="1">
    <location>
        <begin position="1"/>
        <end position="19"/>
    </location>
</feature>